<dbReference type="Pfam" id="PF13424">
    <property type="entry name" value="TPR_12"/>
    <property type="match status" value="1"/>
</dbReference>
<keyword evidence="4" id="KW-1185">Reference proteome</keyword>
<dbReference type="OrthoDB" id="5624957at2"/>
<dbReference type="SUPFAM" id="SSF48452">
    <property type="entry name" value="TPR-like"/>
    <property type="match status" value="1"/>
</dbReference>
<dbReference type="SMART" id="SM00028">
    <property type="entry name" value="TPR"/>
    <property type="match status" value="3"/>
</dbReference>
<dbReference type="EMBL" id="JSXC01000024">
    <property type="protein sequence ID" value="KHN52667.1"/>
    <property type="molecule type" value="Genomic_DNA"/>
</dbReference>
<feature type="repeat" description="TPR" evidence="1">
    <location>
        <begin position="308"/>
        <end position="341"/>
    </location>
</feature>
<organism evidence="3 4">
    <name type="scientific">Pectobacterium fontis</name>
    <dbReference type="NCBI Taxonomy" id="2558042"/>
    <lineage>
        <taxon>Bacteria</taxon>
        <taxon>Pseudomonadati</taxon>
        <taxon>Pseudomonadota</taxon>
        <taxon>Gammaproteobacteria</taxon>
        <taxon>Enterobacterales</taxon>
        <taxon>Pectobacteriaceae</taxon>
        <taxon>Pectobacterium</taxon>
    </lineage>
</organism>
<keyword evidence="1" id="KW-0802">TPR repeat</keyword>
<comment type="caution">
    <text evidence="3">The sequence shown here is derived from an EMBL/GenBank/DDBJ whole genome shotgun (WGS) entry which is preliminary data.</text>
</comment>
<dbReference type="PROSITE" id="PS50005">
    <property type="entry name" value="TPR"/>
    <property type="match status" value="2"/>
</dbReference>
<name>A0A7V8L5N6_9GAMM</name>
<sequence>MKGNIKALILALSAFTCAASAQSINIEVLSATVKDKKIDDAAVIIQKNGAQSVTARSDVTGRAALNVPFDVDQDSLLIIKKEGYSDLVVKCPCDGMTYAISPVMKNLDGMRIVLSWGETPSDLDSHLIYSDNHIYFSHKNGRDANLDVDDTDSFGPETITIDKKHLGESYIYAVQDYSNQNSVNSLALSASRAKVFVYVGSSLVRTYSVPLNKSGNIWTVFRLNPNGDFEDINSVTGTDFRQVNSGVDALPAVLNSTQTALTADTSVTGNSTLAKTLNRDGEAAYGRGELEQATSLFLAAIDQDSTFGQAYSNLGLVYHKRGNIAEAIWANRKAIALANGSNAATTRASSYYNIAKIYENAGQFRDALQHYELARSQKSNTVYDKAIERMKAKM</sequence>
<protein>
    <submittedName>
        <fullName evidence="3">Tetratricopeptide repeat protein</fullName>
    </submittedName>
</protein>
<feature type="chain" id="PRO_5031266829" evidence="2">
    <location>
        <begin position="22"/>
        <end position="394"/>
    </location>
</feature>
<dbReference type="AlphaFoldDB" id="A0A7V8L5N6"/>
<evidence type="ECO:0000256" key="1">
    <source>
        <dbReference type="PROSITE-ProRule" id="PRU00339"/>
    </source>
</evidence>
<feature type="signal peptide" evidence="2">
    <location>
        <begin position="1"/>
        <end position="21"/>
    </location>
</feature>
<evidence type="ECO:0000256" key="2">
    <source>
        <dbReference type="SAM" id="SignalP"/>
    </source>
</evidence>
<dbReference type="RefSeq" id="WP_039348452.1">
    <property type="nucleotide sequence ID" value="NZ_JSXC01000024.1"/>
</dbReference>
<reference evidence="3 4" key="1">
    <citation type="submission" date="2014-10" db="EMBL/GenBank/DDBJ databases">
        <title>Genome sequence of Pectobacterium carotovorum M022.</title>
        <authorList>
            <person name="Chan K.-G."/>
            <person name="Tan W.-S."/>
        </authorList>
    </citation>
    <scope>NUCLEOTIDE SEQUENCE [LARGE SCALE GENOMIC DNA]</scope>
    <source>
        <strain evidence="3 4">M022</strain>
    </source>
</reference>
<dbReference type="InterPro" id="IPR011990">
    <property type="entry name" value="TPR-like_helical_dom_sf"/>
</dbReference>
<accession>A0A7V8L5N6</accession>
<keyword evidence="2" id="KW-0732">Signal</keyword>
<proteinExistence type="predicted"/>
<dbReference type="InterPro" id="IPR019734">
    <property type="entry name" value="TPR_rpt"/>
</dbReference>
<dbReference type="Gene3D" id="1.25.40.10">
    <property type="entry name" value="Tetratricopeptide repeat domain"/>
    <property type="match status" value="1"/>
</dbReference>
<evidence type="ECO:0000313" key="4">
    <source>
        <dbReference type="Proteomes" id="UP000053038"/>
    </source>
</evidence>
<dbReference type="Proteomes" id="UP000053038">
    <property type="component" value="Unassembled WGS sequence"/>
</dbReference>
<feature type="repeat" description="TPR" evidence="1">
    <location>
        <begin position="348"/>
        <end position="381"/>
    </location>
</feature>
<evidence type="ECO:0000313" key="3">
    <source>
        <dbReference type="EMBL" id="KHN52667.1"/>
    </source>
</evidence>
<gene>
    <name evidence="3" type="ORF">OI69_08000</name>
</gene>